<feature type="transmembrane region" description="Helical" evidence="8">
    <location>
        <begin position="12"/>
        <end position="30"/>
    </location>
</feature>
<reference evidence="9 10" key="1">
    <citation type="submission" date="2019-12" db="EMBL/GenBank/DDBJ databases">
        <title>Nitratireductor arenosus sp. nov., Isolated from sea sand, Jeju island, South Korea.</title>
        <authorList>
            <person name="Kim W."/>
        </authorList>
    </citation>
    <scope>NUCLEOTIDE SEQUENCE [LARGE SCALE GENOMIC DNA]</scope>
    <source>
        <strain evidence="9 10">CAU 1489</strain>
    </source>
</reference>
<dbReference type="FunFam" id="1.20.1640.10:FF:000001">
    <property type="entry name" value="Efflux pump membrane transporter"/>
    <property type="match status" value="1"/>
</dbReference>
<keyword evidence="6 8" id="KW-1133">Transmembrane helix</keyword>
<protein>
    <submittedName>
        <fullName evidence="9">MMPL family transporter</fullName>
    </submittedName>
</protein>
<feature type="transmembrane region" description="Helical" evidence="8">
    <location>
        <begin position="385"/>
        <end position="409"/>
    </location>
</feature>
<dbReference type="GO" id="GO:0042910">
    <property type="term" value="F:xenobiotic transmembrane transporter activity"/>
    <property type="evidence" value="ECO:0007669"/>
    <property type="project" value="TreeGrafter"/>
</dbReference>
<evidence type="ECO:0000256" key="1">
    <source>
        <dbReference type="ARBA" id="ARBA00004429"/>
    </source>
</evidence>
<dbReference type="SUPFAM" id="SSF82714">
    <property type="entry name" value="Multidrug efflux transporter AcrB TolC docking domain, DN and DC subdomains"/>
    <property type="match status" value="2"/>
</dbReference>
<feature type="transmembrane region" description="Helical" evidence="8">
    <location>
        <begin position="848"/>
        <end position="867"/>
    </location>
</feature>
<dbReference type="RefSeq" id="WP_156712368.1">
    <property type="nucleotide sequence ID" value="NZ_WPHG01000002.1"/>
</dbReference>
<organism evidence="9 10">
    <name type="scientific">Nitratireductor arenosus</name>
    <dbReference type="NCBI Taxonomy" id="2682096"/>
    <lineage>
        <taxon>Bacteria</taxon>
        <taxon>Pseudomonadati</taxon>
        <taxon>Pseudomonadota</taxon>
        <taxon>Alphaproteobacteria</taxon>
        <taxon>Hyphomicrobiales</taxon>
        <taxon>Phyllobacteriaceae</taxon>
        <taxon>Nitratireductor</taxon>
    </lineage>
</organism>
<dbReference type="GO" id="GO:0005886">
    <property type="term" value="C:plasma membrane"/>
    <property type="evidence" value="ECO:0007669"/>
    <property type="project" value="UniProtKB-SubCell"/>
</dbReference>
<proteinExistence type="predicted"/>
<dbReference type="SUPFAM" id="SSF82866">
    <property type="entry name" value="Multidrug efflux transporter AcrB transmembrane domain"/>
    <property type="match status" value="2"/>
</dbReference>
<dbReference type="Gene3D" id="3.30.2090.10">
    <property type="entry name" value="Multidrug efflux transporter AcrB TolC docking domain, DN and DC subdomains"/>
    <property type="match status" value="2"/>
</dbReference>
<evidence type="ECO:0000256" key="3">
    <source>
        <dbReference type="ARBA" id="ARBA00022475"/>
    </source>
</evidence>
<keyword evidence="4" id="KW-0997">Cell inner membrane</keyword>
<dbReference type="PANTHER" id="PTHR32063">
    <property type="match status" value="1"/>
</dbReference>
<evidence type="ECO:0000256" key="4">
    <source>
        <dbReference type="ARBA" id="ARBA00022519"/>
    </source>
</evidence>
<sequence length="1022" mass="109497">MNFSDIFIRRPVLSTVVGFLILLLGFQGMMNLTVRQYPQVEETVITVTTIYPGASAELIQGFITAPIAAAVSTTENVDYVTSQSRPSASVVTVQMELGADPDVALTEVMSKVQEVRGNLPTDARDPTIVKGTGQQFAIMYLAMQNPNMTAEQLTEYLDRVIRPRLSTVEGVAEAQILGAAEYSMRVWVDPVRLAARGITAAEMLNAINASNFLSAPGKIENDYVAHSITLKSTLQTPEAFAALPLRASGDDVVRLGEVARVELAAESTDTVVSFNGKPGTFVGIFPTPSANPLDTSAAVLKELPAIQASLPEGMTATMVYDATETISASIDEVFKTIAEAVAIVILVILLFLGSFRSVLMPIVTIPLSLIGVCFLLLVLGYSINLLSLLAMVLAIGLVVDDAIVVVENIHRHIEDGMSPMQAAYRGMREITGPVVAMTVTLAAVFAPLGFTGGLTGSLFREFAFTLAGAVIISGLVALTITPMMSARLLKAGNHSRFQRIVDGTFDRVANVYERLVAGSLNYRAVTFMIVAVLLGLTGYLFTKTSTELAPEEDAGALFALVNAPRYATTPYTQLYTDQMRELTKDLPELDANFSIVGLGGQTNSAIAVWSFKDWAERERSQSEIQADITARLSKVAGVQALVFAPPSLPGAGGGLPISVVIRATGESSQVFEVAEQIKREAEASGRFIVVQNSLAFDAPQVTVTIDRDRAAALNLPIRDIGTTLSLLVGGGAVAQFDRESNSYDIITQVPREYRDNPRRIGEFFVRSVTGEMVPLSAVVSIDTNAAPSAIEQFNQLNSATISALPLPGVTTGDGLSTIVEIAEGLMPNGFFLDYSGQSRLEAEQGNTILLAFGLALIVIYLVLAAQFESFRDPLIIMMSVPLSIFGAIVPLNLGLGTLNIYTQVGLITLIGLITKHGILLVEFANQQRHERGLDRFEAIIASAKVRLRPILMTTAAMALGVVPLITAQGAGAAARYSMGLVIFSGILIGTMFTLFVVPMFYTLITRRELAPEPEQPRIAPAE</sequence>
<comment type="caution">
    <text evidence="9">The sequence shown here is derived from an EMBL/GenBank/DDBJ whole genome shotgun (WGS) entry which is preliminary data.</text>
</comment>
<keyword evidence="5 8" id="KW-0812">Transmembrane</keyword>
<dbReference type="SUPFAM" id="SSF82693">
    <property type="entry name" value="Multidrug efflux transporter AcrB pore domain, PN1, PN2, PC1 and PC2 subdomains"/>
    <property type="match status" value="3"/>
</dbReference>
<feature type="transmembrane region" description="Helical" evidence="8">
    <location>
        <begin position="333"/>
        <end position="352"/>
    </location>
</feature>
<evidence type="ECO:0000256" key="5">
    <source>
        <dbReference type="ARBA" id="ARBA00022692"/>
    </source>
</evidence>
<feature type="transmembrane region" description="Helical" evidence="8">
    <location>
        <begin position="900"/>
        <end position="924"/>
    </location>
</feature>
<evidence type="ECO:0000256" key="8">
    <source>
        <dbReference type="SAM" id="Phobius"/>
    </source>
</evidence>
<dbReference type="InterPro" id="IPR001036">
    <property type="entry name" value="Acrflvin-R"/>
</dbReference>
<feature type="transmembrane region" description="Helical" evidence="8">
    <location>
        <begin position="874"/>
        <end position="894"/>
    </location>
</feature>
<dbReference type="PANTHER" id="PTHR32063:SF28">
    <property type="entry name" value="BLR2861 PROTEIN"/>
    <property type="match status" value="1"/>
</dbReference>
<gene>
    <name evidence="9" type="ORF">GN330_09105</name>
</gene>
<dbReference type="Pfam" id="PF00873">
    <property type="entry name" value="ACR_tran"/>
    <property type="match status" value="1"/>
</dbReference>
<evidence type="ECO:0000256" key="7">
    <source>
        <dbReference type="ARBA" id="ARBA00023136"/>
    </source>
</evidence>
<evidence type="ECO:0000256" key="6">
    <source>
        <dbReference type="ARBA" id="ARBA00022989"/>
    </source>
</evidence>
<comment type="subcellular location">
    <subcellularLocation>
        <location evidence="1">Cell inner membrane</location>
        <topology evidence="1">Multi-pass membrane protein</topology>
    </subcellularLocation>
</comment>
<feature type="transmembrane region" description="Helical" evidence="8">
    <location>
        <begin position="978"/>
        <end position="1001"/>
    </location>
</feature>
<dbReference type="AlphaFoldDB" id="A0A844QDS7"/>
<feature type="transmembrane region" description="Helical" evidence="8">
    <location>
        <begin position="520"/>
        <end position="541"/>
    </location>
</feature>
<feature type="transmembrane region" description="Helical" evidence="8">
    <location>
        <begin position="462"/>
        <end position="480"/>
    </location>
</feature>
<keyword evidence="10" id="KW-1185">Reference proteome</keyword>
<dbReference type="InterPro" id="IPR027463">
    <property type="entry name" value="AcrB_DN_DC_subdom"/>
</dbReference>
<keyword evidence="2" id="KW-0813">Transport</keyword>
<accession>A0A844QDS7</accession>
<keyword evidence="7 8" id="KW-0472">Membrane</keyword>
<dbReference type="Gene3D" id="1.20.1640.10">
    <property type="entry name" value="Multidrug efflux transporter AcrB transmembrane domain"/>
    <property type="match status" value="2"/>
</dbReference>
<keyword evidence="3" id="KW-1003">Cell membrane</keyword>
<dbReference type="EMBL" id="WPHG01000002">
    <property type="protein sequence ID" value="MVA97405.1"/>
    <property type="molecule type" value="Genomic_DNA"/>
</dbReference>
<feature type="transmembrane region" description="Helical" evidence="8">
    <location>
        <begin position="430"/>
        <end position="450"/>
    </location>
</feature>
<dbReference type="Gene3D" id="3.30.70.1440">
    <property type="entry name" value="Multidrug efflux transporter AcrB pore domain"/>
    <property type="match status" value="1"/>
</dbReference>
<dbReference type="Gene3D" id="3.30.70.1430">
    <property type="entry name" value="Multidrug efflux transporter AcrB pore domain"/>
    <property type="match status" value="2"/>
</dbReference>
<evidence type="ECO:0000313" key="10">
    <source>
        <dbReference type="Proteomes" id="UP000463224"/>
    </source>
</evidence>
<dbReference type="PRINTS" id="PR00702">
    <property type="entry name" value="ACRIFLAVINRP"/>
</dbReference>
<dbReference type="Proteomes" id="UP000463224">
    <property type="component" value="Unassembled WGS sequence"/>
</dbReference>
<dbReference type="Gene3D" id="3.30.70.1320">
    <property type="entry name" value="Multidrug efflux transporter AcrB pore domain like"/>
    <property type="match status" value="1"/>
</dbReference>
<feature type="transmembrane region" description="Helical" evidence="8">
    <location>
        <begin position="945"/>
        <end position="966"/>
    </location>
</feature>
<feature type="transmembrane region" description="Helical" evidence="8">
    <location>
        <begin position="359"/>
        <end position="379"/>
    </location>
</feature>
<name>A0A844QDS7_9HYPH</name>
<evidence type="ECO:0000256" key="2">
    <source>
        <dbReference type="ARBA" id="ARBA00022448"/>
    </source>
</evidence>
<evidence type="ECO:0000313" key="9">
    <source>
        <dbReference type="EMBL" id="MVA97405.1"/>
    </source>
</evidence>